<reference evidence="15 16" key="1">
    <citation type="journal article" date="2008" name="Nature">
        <title>The genome of Laccaria bicolor provides insights into mycorrhizal symbiosis.</title>
        <authorList>
            <person name="Martin F."/>
            <person name="Aerts A."/>
            <person name="Ahren D."/>
            <person name="Brun A."/>
            <person name="Danchin E.G.J."/>
            <person name="Duchaussoy F."/>
            <person name="Gibon J."/>
            <person name="Kohler A."/>
            <person name="Lindquist E."/>
            <person name="Pereda V."/>
            <person name="Salamov A."/>
            <person name="Shapiro H.J."/>
            <person name="Wuyts J."/>
            <person name="Blaudez D."/>
            <person name="Buee M."/>
            <person name="Brokstein P."/>
            <person name="Canbaeck B."/>
            <person name="Cohen D."/>
            <person name="Courty P.E."/>
            <person name="Coutinho P.M."/>
            <person name="Delaruelle C."/>
            <person name="Detter J.C."/>
            <person name="Deveau A."/>
            <person name="DiFazio S."/>
            <person name="Duplessis S."/>
            <person name="Fraissinet-Tachet L."/>
            <person name="Lucic E."/>
            <person name="Frey-Klett P."/>
            <person name="Fourrey C."/>
            <person name="Feussner I."/>
            <person name="Gay G."/>
            <person name="Grimwood J."/>
            <person name="Hoegger P.J."/>
            <person name="Jain P."/>
            <person name="Kilaru S."/>
            <person name="Labbe J."/>
            <person name="Lin Y.C."/>
            <person name="Legue V."/>
            <person name="Le Tacon F."/>
            <person name="Marmeisse R."/>
            <person name="Melayah D."/>
            <person name="Montanini B."/>
            <person name="Muratet M."/>
            <person name="Nehls U."/>
            <person name="Niculita-Hirzel H."/>
            <person name="Oudot-Le Secq M.P."/>
            <person name="Peter M."/>
            <person name="Quesneville H."/>
            <person name="Rajashekar B."/>
            <person name="Reich M."/>
            <person name="Rouhier N."/>
            <person name="Schmutz J."/>
            <person name="Yin T."/>
            <person name="Chalot M."/>
            <person name="Henrissat B."/>
            <person name="Kuees U."/>
            <person name="Lucas S."/>
            <person name="Van de Peer Y."/>
            <person name="Podila G.K."/>
            <person name="Polle A."/>
            <person name="Pukkila P.J."/>
            <person name="Richardson P.M."/>
            <person name="Rouze P."/>
            <person name="Sanders I.R."/>
            <person name="Stajich J.E."/>
            <person name="Tunlid A."/>
            <person name="Tuskan G."/>
            <person name="Grigoriev I.V."/>
        </authorList>
    </citation>
    <scope>NUCLEOTIDE SEQUENCE [LARGE SCALE GENOMIC DNA]</scope>
    <source>
        <strain evidence="16">S238N-H82 / ATCC MYA-4686</strain>
    </source>
</reference>
<evidence type="ECO:0000259" key="13">
    <source>
        <dbReference type="Pfam" id="PF03800"/>
    </source>
</evidence>
<dbReference type="GO" id="GO:0005634">
    <property type="term" value="C:nucleus"/>
    <property type="evidence" value="ECO:0007669"/>
    <property type="project" value="UniProtKB-SubCell"/>
</dbReference>
<dbReference type="GO" id="GO:0051315">
    <property type="term" value="P:attachment of mitotic spindle microtubules to kinetochore"/>
    <property type="evidence" value="ECO:0007669"/>
    <property type="project" value="TreeGrafter"/>
</dbReference>
<keyword evidence="7" id="KW-0995">Kinetochore</keyword>
<evidence type="ECO:0000256" key="12">
    <source>
        <dbReference type="SAM" id="Coils"/>
    </source>
</evidence>
<dbReference type="GO" id="GO:0044877">
    <property type="term" value="F:protein-containing complex binding"/>
    <property type="evidence" value="ECO:0007669"/>
    <property type="project" value="TreeGrafter"/>
</dbReference>
<dbReference type="InterPro" id="IPR041112">
    <property type="entry name" value="Nuf2_DHR10-like"/>
</dbReference>
<dbReference type="InterPro" id="IPR005549">
    <property type="entry name" value="Kinetochore_Nuf2_N"/>
</dbReference>
<evidence type="ECO:0000256" key="1">
    <source>
        <dbReference type="ARBA" id="ARBA00004123"/>
    </source>
</evidence>
<dbReference type="STRING" id="486041.B0D3Z8"/>
<dbReference type="RefSeq" id="XP_001878320.1">
    <property type="nucleotide sequence ID" value="XM_001878285.1"/>
</dbReference>
<comment type="subcellular location">
    <subcellularLocation>
        <location evidence="2">Chromosome</location>
        <location evidence="2">Centromere</location>
        <location evidence="2">Kinetochore</location>
    </subcellularLocation>
    <subcellularLocation>
        <location evidence="1">Nucleus</location>
    </subcellularLocation>
</comment>
<dbReference type="GO" id="GO:0007052">
    <property type="term" value="P:mitotic spindle organization"/>
    <property type="evidence" value="ECO:0007669"/>
    <property type="project" value="TreeGrafter"/>
</dbReference>
<keyword evidence="10" id="KW-0131">Cell cycle</keyword>
<dbReference type="Pfam" id="PF03800">
    <property type="entry name" value="Nuf2"/>
    <property type="match status" value="1"/>
</dbReference>
<evidence type="ECO:0000256" key="5">
    <source>
        <dbReference type="ARBA" id="ARBA00022618"/>
    </source>
</evidence>
<evidence type="ECO:0000256" key="10">
    <source>
        <dbReference type="ARBA" id="ARBA00023306"/>
    </source>
</evidence>
<dbReference type="AlphaFoldDB" id="B0D3Z8"/>
<gene>
    <name evidence="15" type="ORF">LACBIDRAFT_316117</name>
</gene>
<dbReference type="GO" id="GO:0051301">
    <property type="term" value="P:cell division"/>
    <property type="evidence" value="ECO:0007669"/>
    <property type="project" value="UniProtKB-KW"/>
</dbReference>
<dbReference type="OrthoDB" id="8194677at2759"/>
<keyword evidence="9" id="KW-0539">Nucleus</keyword>
<keyword evidence="16" id="KW-1185">Reference proteome</keyword>
<dbReference type="Pfam" id="PF18595">
    <property type="entry name" value="Nuf2_DHR10-like"/>
    <property type="match status" value="1"/>
</dbReference>
<evidence type="ECO:0000256" key="9">
    <source>
        <dbReference type="ARBA" id="ARBA00023242"/>
    </source>
</evidence>
<evidence type="ECO:0000256" key="2">
    <source>
        <dbReference type="ARBA" id="ARBA00004629"/>
    </source>
</evidence>
<sequence length="461" mass="53302">MAKGIFPQMTIPDIINALSGWGLLVSHEQLVRPSSDFVENVYCACLQQVTDLNQDFLRDPVQNSLSSSSADDKDLYASALLNNVILYHLTRFAKAARVEDFNLKDISSPERERTLILLSAFINFVKFTEQYCNSFVKDLTDRSSALIVERDQISQQLIEVEQSIEEMRAKIAEDEPRCEQLRIDNNALRARMFATKEFQTAAVQEVEKLKAEKSSLIKRKEALSGELASLSDNITRTQSRIVQSPERIKRTITSMSTTTIEDKRTVHMHEVKARDLQVKITALLNIEKDVHSCVEQLQTIEREVRSLQVSQKELVELKDHLDDKKIERNELTLRQERVEKQLSNAYDKLERAQKHAEDKKSASQRTIERLQREYDEMVVERRDNDKQVEELRGEADAVELKMAEHLKKSEAEMNDLLAEYWKLRHETGDFARYNGNIDLNILLDVYMETLANKLNMRILAE</sequence>
<dbReference type="InterPro" id="IPR038275">
    <property type="entry name" value="Nuf2_N_sf"/>
</dbReference>
<comment type="similarity">
    <text evidence="3">Belongs to the NUF2 family.</text>
</comment>
<evidence type="ECO:0000256" key="4">
    <source>
        <dbReference type="ARBA" id="ARBA00022454"/>
    </source>
</evidence>
<evidence type="ECO:0000256" key="7">
    <source>
        <dbReference type="ARBA" id="ARBA00022838"/>
    </source>
</evidence>
<evidence type="ECO:0000256" key="11">
    <source>
        <dbReference type="ARBA" id="ARBA00023328"/>
    </source>
</evidence>
<evidence type="ECO:0000256" key="8">
    <source>
        <dbReference type="ARBA" id="ARBA00023054"/>
    </source>
</evidence>
<evidence type="ECO:0000259" key="14">
    <source>
        <dbReference type="Pfam" id="PF18595"/>
    </source>
</evidence>
<dbReference type="HOGENOM" id="CLU_025461_1_0_1"/>
<proteinExistence type="inferred from homology"/>
<dbReference type="PANTHER" id="PTHR21650">
    <property type="entry name" value="MEMBRALIN/KINETOCHORE PROTEIN NUF2"/>
    <property type="match status" value="1"/>
</dbReference>
<dbReference type="FunCoup" id="B0D3Z8">
    <property type="interactions" value="68"/>
</dbReference>
<dbReference type="PANTHER" id="PTHR21650:SF2">
    <property type="entry name" value="KINETOCHORE PROTEIN NUF2"/>
    <property type="match status" value="1"/>
</dbReference>
<keyword evidence="6" id="KW-0498">Mitosis</keyword>
<keyword evidence="11" id="KW-0137">Centromere</keyword>
<feature type="domain" description="Nuf2 DHR10-like" evidence="14">
    <location>
        <begin position="257"/>
        <end position="372"/>
    </location>
</feature>
<accession>B0D3Z8</accession>
<protein>
    <submittedName>
        <fullName evidence="15">Predicted protein</fullName>
    </submittedName>
</protein>
<dbReference type="KEGG" id="lbc:LACBIDRAFT_316117"/>
<keyword evidence="8 12" id="KW-0175">Coiled coil</keyword>
<name>B0D3Z8_LACBS</name>
<dbReference type="GO" id="GO:0045132">
    <property type="term" value="P:meiotic chromosome segregation"/>
    <property type="evidence" value="ECO:0007669"/>
    <property type="project" value="TreeGrafter"/>
</dbReference>
<dbReference type="InParanoid" id="B0D3Z8"/>
<dbReference type="GO" id="GO:0051383">
    <property type="term" value="P:kinetochore organization"/>
    <property type="evidence" value="ECO:0007669"/>
    <property type="project" value="TreeGrafter"/>
</dbReference>
<feature type="domain" description="Kinetochore protein Nuf2 N-terminal" evidence="13">
    <location>
        <begin position="5"/>
        <end position="137"/>
    </location>
</feature>
<dbReference type="EMBL" id="DS547096">
    <property type="protein sequence ID" value="EDR11019.1"/>
    <property type="molecule type" value="Genomic_DNA"/>
</dbReference>
<evidence type="ECO:0000313" key="15">
    <source>
        <dbReference type="EMBL" id="EDR11019.1"/>
    </source>
</evidence>
<evidence type="ECO:0000256" key="6">
    <source>
        <dbReference type="ARBA" id="ARBA00022776"/>
    </source>
</evidence>
<feature type="coiled-coil region" evidence="12">
    <location>
        <begin position="206"/>
        <end position="240"/>
    </location>
</feature>
<dbReference type="Gene3D" id="1.10.418.60">
    <property type="entry name" value="Ncd80 complex, Nuf2 subunit"/>
    <property type="match status" value="1"/>
</dbReference>
<keyword evidence="4" id="KW-0158">Chromosome</keyword>
<dbReference type="GO" id="GO:0031262">
    <property type="term" value="C:Ndc80 complex"/>
    <property type="evidence" value="ECO:0007669"/>
    <property type="project" value="InterPro"/>
</dbReference>
<feature type="coiled-coil region" evidence="12">
    <location>
        <begin position="307"/>
        <end position="426"/>
    </location>
</feature>
<keyword evidence="5" id="KW-0132">Cell division</keyword>
<organism evidence="16">
    <name type="scientific">Laccaria bicolor (strain S238N-H82 / ATCC MYA-4686)</name>
    <name type="common">Bicoloured deceiver</name>
    <name type="synonym">Laccaria laccata var. bicolor</name>
    <dbReference type="NCBI Taxonomy" id="486041"/>
    <lineage>
        <taxon>Eukaryota</taxon>
        <taxon>Fungi</taxon>
        <taxon>Dikarya</taxon>
        <taxon>Basidiomycota</taxon>
        <taxon>Agaricomycotina</taxon>
        <taxon>Agaricomycetes</taxon>
        <taxon>Agaricomycetidae</taxon>
        <taxon>Agaricales</taxon>
        <taxon>Agaricineae</taxon>
        <taxon>Hydnangiaceae</taxon>
        <taxon>Laccaria</taxon>
    </lineage>
</organism>
<dbReference type="Proteomes" id="UP000001194">
    <property type="component" value="Unassembled WGS sequence"/>
</dbReference>
<dbReference type="GeneID" id="6074191"/>
<evidence type="ECO:0000313" key="16">
    <source>
        <dbReference type="Proteomes" id="UP000001194"/>
    </source>
</evidence>
<evidence type="ECO:0000256" key="3">
    <source>
        <dbReference type="ARBA" id="ARBA00005498"/>
    </source>
</evidence>